<protein>
    <submittedName>
        <fullName evidence="2">EXOG</fullName>
    </submittedName>
</protein>
<dbReference type="Pfam" id="PF01223">
    <property type="entry name" value="Endonuclease_NS"/>
    <property type="match status" value="1"/>
</dbReference>
<reference evidence="2" key="1">
    <citation type="submission" date="2020-06" db="EMBL/GenBank/DDBJ databases">
        <title>Draft genome of Bugula neritina, a colonial animal packing powerful symbionts and potential medicines.</title>
        <authorList>
            <person name="Rayko M."/>
        </authorList>
    </citation>
    <scope>NUCLEOTIDE SEQUENCE [LARGE SCALE GENOMIC DNA]</scope>
    <source>
        <strain evidence="2">Kwan_BN1</strain>
    </source>
</reference>
<evidence type="ECO:0000259" key="1">
    <source>
        <dbReference type="Pfam" id="PF01223"/>
    </source>
</evidence>
<dbReference type="GO" id="GO:0016787">
    <property type="term" value="F:hydrolase activity"/>
    <property type="evidence" value="ECO:0007669"/>
    <property type="project" value="InterPro"/>
</dbReference>
<organism evidence="2 3">
    <name type="scientific">Bugula neritina</name>
    <name type="common">Brown bryozoan</name>
    <name type="synonym">Sertularia neritina</name>
    <dbReference type="NCBI Taxonomy" id="10212"/>
    <lineage>
        <taxon>Eukaryota</taxon>
        <taxon>Metazoa</taxon>
        <taxon>Spiralia</taxon>
        <taxon>Lophotrochozoa</taxon>
        <taxon>Bryozoa</taxon>
        <taxon>Gymnolaemata</taxon>
        <taxon>Cheilostomatida</taxon>
        <taxon>Flustrina</taxon>
        <taxon>Buguloidea</taxon>
        <taxon>Bugulidae</taxon>
        <taxon>Bugula</taxon>
    </lineage>
</organism>
<accession>A0A7J7KT95</accession>
<dbReference type="GO" id="GO:0003676">
    <property type="term" value="F:nucleic acid binding"/>
    <property type="evidence" value="ECO:0007669"/>
    <property type="project" value="InterPro"/>
</dbReference>
<feature type="domain" description="DNA/RNA non-specific endonuclease/pyrophosphatase/phosphodiesterase" evidence="1">
    <location>
        <begin position="3"/>
        <end position="72"/>
    </location>
</feature>
<keyword evidence="3" id="KW-1185">Reference proteome</keyword>
<dbReference type="InterPro" id="IPR044925">
    <property type="entry name" value="His-Me_finger_sf"/>
</dbReference>
<gene>
    <name evidence="2" type="ORF">EB796_000292</name>
</gene>
<evidence type="ECO:0000313" key="2">
    <source>
        <dbReference type="EMBL" id="KAF6041404.1"/>
    </source>
</evidence>
<dbReference type="GO" id="GO:0046872">
    <property type="term" value="F:metal ion binding"/>
    <property type="evidence" value="ECO:0007669"/>
    <property type="project" value="InterPro"/>
</dbReference>
<dbReference type="AlphaFoldDB" id="A0A7J7KT95"/>
<dbReference type="OrthoDB" id="5418055at2759"/>
<sequence length="147" mass="16552">MVIGDGRVPAPTHLYKIVAAFNEGSPERTAVAAFVVPNIPISREVSELTKYEVSLEKLKSLTGFSFHPQLPSQTTTNLCVSDRNSCKLKSWEELELYFAMKKVKYAKSQKDIDTAVVTLKDNHVKFDQKLLSQIEKKQTELRHATNA</sequence>
<dbReference type="InterPro" id="IPR001604">
    <property type="entry name" value="Endo_G_ENPP1-like_dom"/>
</dbReference>
<dbReference type="Proteomes" id="UP000593567">
    <property type="component" value="Unassembled WGS sequence"/>
</dbReference>
<dbReference type="EMBL" id="VXIV02000051">
    <property type="protein sequence ID" value="KAF6041404.1"/>
    <property type="molecule type" value="Genomic_DNA"/>
</dbReference>
<evidence type="ECO:0000313" key="3">
    <source>
        <dbReference type="Proteomes" id="UP000593567"/>
    </source>
</evidence>
<proteinExistence type="predicted"/>
<dbReference type="InterPro" id="IPR044929">
    <property type="entry name" value="DNA/RNA_non-sp_Endonuclease_sf"/>
</dbReference>
<comment type="caution">
    <text evidence="2">The sequence shown here is derived from an EMBL/GenBank/DDBJ whole genome shotgun (WGS) entry which is preliminary data.</text>
</comment>
<dbReference type="SUPFAM" id="SSF54060">
    <property type="entry name" value="His-Me finger endonucleases"/>
    <property type="match status" value="1"/>
</dbReference>
<name>A0A7J7KT95_BUGNE</name>
<dbReference type="Gene3D" id="6.10.250.1250">
    <property type="match status" value="1"/>
</dbReference>
<dbReference type="Gene3D" id="3.40.570.10">
    <property type="entry name" value="Extracellular Endonuclease, subunit A"/>
    <property type="match status" value="1"/>
</dbReference>